<geneLocation type="plasmid" evidence="1 2">
    <name>pSRC3</name>
</geneLocation>
<dbReference type="HOGENOM" id="CLU_3066128_0_0_9"/>
<evidence type="ECO:0008006" key="3">
    <source>
        <dbReference type="Google" id="ProtNLM"/>
    </source>
</evidence>
<sequence>MKLEPRRKTTKNGYSWAVWDKLNNSWFAAAMVMDYPCKKDCIYAIRYLLKEGI</sequence>
<protein>
    <recommendedName>
        <fullName evidence="3">Transposase</fullName>
    </recommendedName>
</protein>
<name>I0GWI7_SELRL</name>
<proteinExistence type="predicted"/>
<dbReference type="EMBL" id="AP012300">
    <property type="protein sequence ID" value="BAL85124.1"/>
    <property type="molecule type" value="Genomic_DNA"/>
</dbReference>
<evidence type="ECO:0000313" key="2">
    <source>
        <dbReference type="Proteomes" id="UP000007887"/>
    </source>
</evidence>
<dbReference type="AlphaFoldDB" id="I0GWI7"/>
<evidence type="ECO:0000313" key="1">
    <source>
        <dbReference type="EMBL" id="BAL85124.1"/>
    </source>
</evidence>
<dbReference type="KEGG" id="sri:SELR_pSRC300510"/>
<keyword evidence="1" id="KW-0614">Plasmid</keyword>
<accession>I0GWI7</accession>
<dbReference type="PATRIC" id="fig|927704.6.peg.3365"/>
<organism evidence="1 2">
    <name type="scientific">Selenomonas ruminantium subsp. lactilytica (strain NBRC 103574 / TAM6421)</name>
    <dbReference type="NCBI Taxonomy" id="927704"/>
    <lineage>
        <taxon>Bacteria</taxon>
        <taxon>Bacillati</taxon>
        <taxon>Bacillota</taxon>
        <taxon>Negativicutes</taxon>
        <taxon>Selenomonadales</taxon>
        <taxon>Selenomonadaceae</taxon>
        <taxon>Selenomonas</taxon>
    </lineage>
</organism>
<reference evidence="1 2" key="1">
    <citation type="submission" date="2011-10" db="EMBL/GenBank/DDBJ databases">
        <title>Whole genome sequence of Selenomonas ruminantium subsp. lactilytica TAM6421.</title>
        <authorList>
            <person name="Oguchi A."/>
            <person name="Ankai A."/>
            <person name="Kaneko J."/>
            <person name="Yamada-Narita S."/>
            <person name="Fukui S."/>
            <person name="Takahashi M."/>
            <person name="Onodera T."/>
            <person name="Kojima S."/>
            <person name="Fushimi T."/>
            <person name="Abe N."/>
            <person name="Kamio Y."/>
            <person name="Yamazaki S."/>
            <person name="Fujita N."/>
        </authorList>
    </citation>
    <scope>NUCLEOTIDE SEQUENCE [LARGE SCALE GENOMIC DNA]</scope>
    <source>
        <strain evidence="2">NBRC 103574 / TAM6421</strain>
        <plasmid evidence="1 2">pSRC3</plasmid>
    </source>
</reference>
<gene>
    <name evidence="1" type="ordered locus">SELR_pSRC300510</name>
</gene>
<dbReference type="Proteomes" id="UP000007887">
    <property type="component" value="Plasmid pSRC3"/>
</dbReference>